<sequence>MTSTLLGAGAELGSDGDDQLVRALRDGSQDAFSQAGRRLVEREIGIAPTIEVRPGFAFRVIVTRDLILESREERQ</sequence>
<dbReference type="PATRIC" id="fig|33050.5.peg.1316"/>
<evidence type="ECO:0000313" key="1">
    <source>
        <dbReference type="EMBL" id="ALH79992.1"/>
    </source>
</evidence>
<evidence type="ECO:0000313" key="2">
    <source>
        <dbReference type="Proteomes" id="UP000058074"/>
    </source>
</evidence>
<protein>
    <recommendedName>
        <fullName evidence="3">Conjugal transfer protein TrbI</fullName>
    </recommendedName>
</protein>
<evidence type="ECO:0008006" key="3">
    <source>
        <dbReference type="Google" id="ProtNLM"/>
    </source>
</evidence>
<dbReference type="EMBL" id="CP012700">
    <property type="protein sequence ID" value="ALH79992.1"/>
    <property type="molecule type" value="Genomic_DNA"/>
</dbReference>
<organism evidence="1 2">
    <name type="scientific">Sphingopyxis macrogoltabida</name>
    <name type="common">Sphingomonas macrogoltabidus</name>
    <dbReference type="NCBI Taxonomy" id="33050"/>
    <lineage>
        <taxon>Bacteria</taxon>
        <taxon>Pseudomonadati</taxon>
        <taxon>Pseudomonadota</taxon>
        <taxon>Alphaproteobacteria</taxon>
        <taxon>Sphingomonadales</taxon>
        <taxon>Sphingomonadaceae</taxon>
        <taxon>Sphingopyxis</taxon>
    </lineage>
</organism>
<dbReference type="Pfam" id="PF03743">
    <property type="entry name" value="TrbI"/>
    <property type="match status" value="1"/>
</dbReference>
<dbReference type="InterPro" id="IPR005498">
    <property type="entry name" value="T4SS_VirB10/TraB/TrbI"/>
</dbReference>
<accession>A0A0N9UY79</accession>
<dbReference type="KEGG" id="smag:AN936_06310"/>
<dbReference type="RefSeq" id="WP_054587380.1">
    <property type="nucleotide sequence ID" value="NZ_CP012700.1"/>
</dbReference>
<gene>
    <name evidence="1" type="ORF">AN936_06310</name>
</gene>
<reference evidence="1 2" key="1">
    <citation type="journal article" date="2015" name="Genome Announc.">
        <title>Complete Genome Sequence of Polypropylene Glycol- and Polyethylene Glycol-Degrading Sphingopyxis macrogoltabida Strain EY-1.</title>
        <authorList>
            <person name="Ohtsubo Y."/>
            <person name="Nagata Y."/>
            <person name="Numata M."/>
            <person name="Tsuchikane K."/>
            <person name="Hosoyama A."/>
            <person name="Yamazoe A."/>
            <person name="Tsuda M."/>
            <person name="Fujita N."/>
            <person name="Kawai F."/>
        </authorList>
    </citation>
    <scope>NUCLEOTIDE SEQUENCE [LARGE SCALE GENOMIC DNA]</scope>
    <source>
        <strain evidence="1 2">EY-1</strain>
    </source>
</reference>
<name>A0A0N9UY79_SPHMC</name>
<proteinExistence type="predicted"/>
<dbReference type="AlphaFoldDB" id="A0A0N9UY79"/>
<dbReference type="Proteomes" id="UP000058074">
    <property type="component" value="Chromosome"/>
</dbReference>